<dbReference type="Pfam" id="PF02518">
    <property type="entry name" value="HATPase_c"/>
    <property type="match status" value="1"/>
</dbReference>
<dbReference type="InterPro" id="IPR000014">
    <property type="entry name" value="PAS"/>
</dbReference>
<dbReference type="PROSITE" id="PS50113">
    <property type="entry name" value="PAC"/>
    <property type="match status" value="3"/>
</dbReference>
<keyword evidence="4 13" id="KW-0597">Phosphoprotein</keyword>
<dbReference type="InterPro" id="IPR013655">
    <property type="entry name" value="PAS_fold_3"/>
</dbReference>
<dbReference type="SUPFAM" id="SSF47226">
    <property type="entry name" value="Histidine-containing phosphotransfer domain, HPT domain"/>
    <property type="match status" value="1"/>
</dbReference>
<dbReference type="PROSITE" id="PS50112">
    <property type="entry name" value="PAS"/>
    <property type="match status" value="2"/>
</dbReference>
<feature type="domain" description="Histidine kinase" evidence="14">
    <location>
        <begin position="772"/>
        <end position="993"/>
    </location>
</feature>
<dbReference type="SMART" id="SM00086">
    <property type="entry name" value="PAC"/>
    <property type="match status" value="3"/>
</dbReference>
<organism evidence="19 20">
    <name type="scientific">Methylobacterium dankookense</name>
    <dbReference type="NCBI Taxonomy" id="560405"/>
    <lineage>
        <taxon>Bacteria</taxon>
        <taxon>Pseudomonadati</taxon>
        <taxon>Pseudomonadota</taxon>
        <taxon>Alphaproteobacteria</taxon>
        <taxon>Hyphomicrobiales</taxon>
        <taxon>Methylobacteriaceae</taxon>
        <taxon>Methylobacterium</taxon>
    </lineage>
</organism>
<reference evidence="18" key="3">
    <citation type="submission" date="2021-08" db="EMBL/GenBank/DDBJ databases">
        <authorList>
            <person name="Tani A."/>
            <person name="Ola A."/>
            <person name="Ogura Y."/>
            <person name="Katsura K."/>
            <person name="Hayashi T."/>
        </authorList>
    </citation>
    <scope>NUCLEOTIDE SEQUENCE</scope>
    <source>
        <strain evidence="18">DSM 22415</strain>
    </source>
</reference>
<dbReference type="Pfam" id="PF00989">
    <property type="entry name" value="PAS"/>
    <property type="match status" value="1"/>
</dbReference>
<dbReference type="RefSeq" id="WP_186383876.1">
    <property type="nucleotide sequence ID" value="NZ_BPQI01000056.1"/>
</dbReference>
<dbReference type="InterPro" id="IPR000700">
    <property type="entry name" value="PAS-assoc_C"/>
</dbReference>
<keyword evidence="8 18" id="KW-0418">Kinase</keyword>
<dbReference type="GO" id="GO:0000155">
    <property type="term" value="F:phosphorelay sensor kinase activity"/>
    <property type="evidence" value="ECO:0007669"/>
    <property type="project" value="InterPro"/>
</dbReference>
<evidence type="ECO:0000313" key="20">
    <source>
        <dbReference type="Proteomes" id="UP000401717"/>
    </source>
</evidence>
<dbReference type="AlphaFoldDB" id="A0A564FZM7"/>
<keyword evidence="7" id="KW-0547">Nucleotide-binding</keyword>
<dbReference type="EMBL" id="BPQI01000056">
    <property type="protein sequence ID" value="GJD56328.1"/>
    <property type="molecule type" value="Genomic_DNA"/>
</dbReference>
<dbReference type="PROSITE" id="PS50109">
    <property type="entry name" value="HIS_KIN"/>
    <property type="match status" value="1"/>
</dbReference>
<dbReference type="InterPro" id="IPR003594">
    <property type="entry name" value="HATPase_dom"/>
</dbReference>
<dbReference type="InterPro" id="IPR035965">
    <property type="entry name" value="PAS-like_dom_sf"/>
</dbReference>
<dbReference type="SMART" id="SM00091">
    <property type="entry name" value="PAS"/>
    <property type="match status" value="4"/>
</dbReference>
<dbReference type="Pfam" id="PF00512">
    <property type="entry name" value="HisKA"/>
    <property type="match status" value="1"/>
</dbReference>
<dbReference type="InterPro" id="IPR013767">
    <property type="entry name" value="PAS_fold"/>
</dbReference>
<dbReference type="PANTHER" id="PTHR45339:SF5">
    <property type="entry name" value="HISTIDINE KINASE"/>
    <property type="match status" value="1"/>
</dbReference>
<evidence type="ECO:0000256" key="9">
    <source>
        <dbReference type="ARBA" id="ARBA00022840"/>
    </source>
</evidence>
<evidence type="ECO:0000313" key="21">
    <source>
        <dbReference type="Proteomes" id="UP001055303"/>
    </source>
</evidence>
<dbReference type="EMBL" id="CABFVH010000022">
    <property type="protein sequence ID" value="VUF13643.1"/>
    <property type="molecule type" value="Genomic_DNA"/>
</dbReference>
<dbReference type="InterPro" id="IPR029016">
    <property type="entry name" value="GAF-like_dom_sf"/>
</dbReference>
<name>A0A564FZM7_9HYPH</name>
<dbReference type="Gene3D" id="3.40.50.2300">
    <property type="match status" value="1"/>
</dbReference>
<proteinExistence type="predicted"/>
<dbReference type="InterPro" id="IPR001789">
    <property type="entry name" value="Sig_transdc_resp-reg_receiver"/>
</dbReference>
<dbReference type="EC" id="2.7.13.3" evidence="3"/>
<feature type="modified residue" description="4-aspartylphosphate" evidence="13">
    <location>
        <position position="1063"/>
    </location>
</feature>
<dbReference type="Gene3D" id="3.30.450.40">
    <property type="match status" value="1"/>
</dbReference>
<evidence type="ECO:0000256" key="5">
    <source>
        <dbReference type="ARBA" id="ARBA00022679"/>
    </source>
</evidence>
<dbReference type="Gene3D" id="1.10.287.130">
    <property type="match status" value="1"/>
</dbReference>
<sequence length="1263" mass="137561">MFPVPPNEEVRLATLRDLAIVGTQPEPHFEAVCRLARSVFAVPIALISLVEEDLQWFKAKCGLDVDGTPRDVAFCNYTILSDAAVIVEDAAADPRFTDNPLVLGEPHIRFYAGVPLSLRPDLRIGSLCVIDTVPRTFSDEQIRQLHDMAEAVVAHLRLHEAKQAQAAELDERRRITAKLEQANHILAERKAALRAAHDAQRIAEAAASFGYWRINAADRTIVWSDGVAMVFGAPMPASGILPLDQHLGFYHPDERAALRARIERVIAGTDPDSRDGYQGQARVIRPDGDMRLVMVRGVPQRDWNGDVTAIHGIVLDVTDQVRIQERLREVDEVLGSTLDSMDQGLVVLDADERVRAFNSSAAELLDLPATVLHDGAALVDIRDYHAERGDFTGIPSILKNKLTKVGLQHLPAVYDLPLPNGTTLEVRRSDRAEGGWIVTFTDVTQHRLAERAVQESEHRYRLLAENTTDIIIWSDLTTCRQYVSPAVTLVLGYTPEDMVGTRPLDFIHPEEAEAYRGILDDLTSGRVERALTCQRYRHRDDHWVWLEISFNLTRDAATGRADGYVAALRDITQRRAMEEALRESEARYRSVIQAQLQEARERVDVTTATSAAILAQLAEGVIVTDAAGKITLVNTAAAEIHGVARLDVEPDAYSDTYRLYTEDGRPYPPRDLPLARAVGGHAARDARWRIRRPDGTEVLATGNALPLVDQDGAQIGAVLTIRDDTARNTAENALRDLNATLAERVAERTQEAEAARELAEAASRAKSEFLAAMSHEIRTPLNGVIGYADLLCEEPNLSPSAHQHAERIRTAGSALLTVVNDVLDFSKLEAGQVEIVPRPFAPAALIDNTVSIVRGSAEAKGLALGVSFDPAVPGWLLGDEDRLRQVLLNLLNNAVKFTAQGCIDLRIDAQVTGGGVHLRFSVQDTGIGISPAKRDRLFQRFSQVDGSIGRDYGGSGLGLAISKALVERMGGSIGVESELDRGSTFWFALDLPLATGPAIAAETSSIRGTRAGRRLLLVEDVPLNQDLARVILERAGHSVDVVGDGAAAIAAVQANAYDLVLMDVQMPGTDGLSATRQIRALGDKATRVPIVALTANVLPQQVAEFGAAGMDDHVGKPFRRDALLAVVDRWTVGGNASGETRATIDLPVFEDLKEVVGHERMVGLLTMLADELAQRFGPSSLAHDREQVAGDAHAMISATSMVGFCSLADLCRRVEKACRAGDAYEPLLIELCTRSSGTIEEIARLRATCSAVRTTRGPHLKAR</sequence>
<dbReference type="InterPro" id="IPR036890">
    <property type="entry name" value="HATPase_C_sf"/>
</dbReference>
<evidence type="ECO:0000256" key="8">
    <source>
        <dbReference type="ARBA" id="ARBA00022777"/>
    </source>
</evidence>
<evidence type="ECO:0000256" key="4">
    <source>
        <dbReference type="ARBA" id="ARBA00022553"/>
    </source>
</evidence>
<dbReference type="CDD" id="cd00130">
    <property type="entry name" value="PAS"/>
    <property type="match status" value="3"/>
</dbReference>
<dbReference type="GO" id="GO:0005524">
    <property type="term" value="F:ATP binding"/>
    <property type="evidence" value="ECO:0007669"/>
    <property type="project" value="UniProtKB-KW"/>
</dbReference>
<evidence type="ECO:0000256" key="13">
    <source>
        <dbReference type="PROSITE-ProRule" id="PRU00169"/>
    </source>
</evidence>
<keyword evidence="21" id="KW-1185">Reference proteome</keyword>
<keyword evidence="11" id="KW-0902">Two-component regulatory system</keyword>
<dbReference type="PANTHER" id="PTHR45339">
    <property type="entry name" value="HYBRID SIGNAL TRANSDUCTION HISTIDINE KINASE J"/>
    <property type="match status" value="1"/>
</dbReference>
<accession>A0A564FZM7</accession>
<dbReference type="CDD" id="cd17546">
    <property type="entry name" value="REC_hyHK_CKI1_RcsC-like"/>
    <property type="match status" value="1"/>
</dbReference>
<dbReference type="Pfam" id="PF01590">
    <property type="entry name" value="GAF"/>
    <property type="match status" value="1"/>
</dbReference>
<protein>
    <recommendedName>
        <fullName evidence="3">histidine kinase</fullName>
        <ecNumber evidence="3">2.7.13.3</ecNumber>
    </recommendedName>
</protein>
<dbReference type="SMART" id="SM00387">
    <property type="entry name" value="HATPase_c"/>
    <property type="match status" value="1"/>
</dbReference>
<evidence type="ECO:0000256" key="7">
    <source>
        <dbReference type="ARBA" id="ARBA00022741"/>
    </source>
</evidence>
<keyword evidence="12" id="KW-0472">Membrane</keyword>
<dbReference type="Proteomes" id="UP001055303">
    <property type="component" value="Unassembled WGS sequence"/>
</dbReference>
<reference evidence="19 20" key="1">
    <citation type="submission" date="2019-06" db="EMBL/GenBank/DDBJ databases">
        <authorList>
            <person name="Rodrigo-Torres L."/>
            <person name="Arahal R. D."/>
            <person name="Lucena T."/>
        </authorList>
    </citation>
    <scope>NUCLEOTIDE SEQUENCE [LARGE SCALE GENOMIC DNA]</scope>
    <source>
        <strain evidence="19 20">SW08-7</strain>
    </source>
</reference>
<dbReference type="InterPro" id="IPR004358">
    <property type="entry name" value="Sig_transdc_His_kin-like_C"/>
</dbReference>
<evidence type="ECO:0000256" key="2">
    <source>
        <dbReference type="ARBA" id="ARBA00004370"/>
    </source>
</evidence>
<dbReference type="FunFam" id="3.30.565.10:FF:000010">
    <property type="entry name" value="Sensor histidine kinase RcsC"/>
    <property type="match status" value="1"/>
</dbReference>
<evidence type="ECO:0000259" key="16">
    <source>
        <dbReference type="PROSITE" id="PS50112"/>
    </source>
</evidence>
<evidence type="ECO:0000313" key="18">
    <source>
        <dbReference type="EMBL" id="GJD56328.1"/>
    </source>
</evidence>
<evidence type="ECO:0000313" key="19">
    <source>
        <dbReference type="EMBL" id="VUF13643.1"/>
    </source>
</evidence>
<evidence type="ECO:0000256" key="6">
    <source>
        <dbReference type="ARBA" id="ARBA00022692"/>
    </source>
</evidence>
<evidence type="ECO:0000259" key="17">
    <source>
        <dbReference type="PROSITE" id="PS50113"/>
    </source>
</evidence>
<dbReference type="InterPro" id="IPR011006">
    <property type="entry name" value="CheY-like_superfamily"/>
</dbReference>
<comment type="subcellular location">
    <subcellularLocation>
        <location evidence="2">Membrane</location>
    </subcellularLocation>
</comment>
<dbReference type="InterPro" id="IPR005467">
    <property type="entry name" value="His_kinase_dom"/>
</dbReference>
<dbReference type="PRINTS" id="PR00344">
    <property type="entry name" value="BCTRLSENSOR"/>
</dbReference>
<reference evidence="18" key="2">
    <citation type="journal article" date="2021" name="Front. Microbiol.">
        <title>Comprehensive Comparative Genomics and Phenotyping of Methylobacterium Species.</title>
        <authorList>
            <person name="Alessa O."/>
            <person name="Ogura Y."/>
            <person name="Fujitani Y."/>
            <person name="Takami H."/>
            <person name="Hayashi T."/>
            <person name="Sahin N."/>
            <person name="Tani A."/>
        </authorList>
    </citation>
    <scope>NUCLEOTIDE SEQUENCE</scope>
    <source>
        <strain evidence="18">DSM 22415</strain>
    </source>
</reference>
<evidence type="ECO:0000256" key="3">
    <source>
        <dbReference type="ARBA" id="ARBA00012438"/>
    </source>
</evidence>
<feature type="domain" description="PAS" evidence="16">
    <location>
        <begin position="606"/>
        <end position="648"/>
    </location>
</feature>
<dbReference type="InterPro" id="IPR003018">
    <property type="entry name" value="GAF"/>
</dbReference>
<keyword evidence="9" id="KW-0067">ATP-binding</keyword>
<keyword evidence="5 19" id="KW-0808">Transferase</keyword>
<dbReference type="Pfam" id="PF00072">
    <property type="entry name" value="Response_reg"/>
    <property type="match status" value="1"/>
</dbReference>
<dbReference type="CDD" id="cd16922">
    <property type="entry name" value="HATPase_EvgS-ArcB-TorS-like"/>
    <property type="match status" value="1"/>
</dbReference>
<keyword evidence="6" id="KW-0812">Transmembrane</keyword>
<feature type="domain" description="PAC" evidence="17">
    <location>
        <begin position="277"/>
        <end position="329"/>
    </location>
</feature>
<evidence type="ECO:0000259" key="15">
    <source>
        <dbReference type="PROSITE" id="PS50110"/>
    </source>
</evidence>
<dbReference type="SUPFAM" id="SSF55874">
    <property type="entry name" value="ATPase domain of HSP90 chaperone/DNA topoisomerase II/histidine kinase"/>
    <property type="match status" value="1"/>
</dbReference>
<dbReference type="InterPro" id="IPR003661">
    <property type="entry name" value="HisK_dim/P_dom"/>
</dbReference>
<comment type="catalytic activity">
    <reaction evidence="1">
        <text>ATP + protein L-histidine = ADP + protein N-phospho-L-histidine.</text>
        <dbReference type="EC" id="2.7.13.3"/>
    </reaction>
</comment>
<dbReference type="GO" id="GO:0005886">
    <property type="term" value="C:plasma membrane"/>
    <property type="evidence" value="ECO:0007669"/>
    <property type="project" value="UniProtKB-SubCell"/>
</dbReference>
<dbReference type="SUPFAM" id="SSF47384">
    <property type="entry name" value="Homodimeric domain of signal transducing histidine kinase"/>
    <property type="match status" value="1"/>
</dbReference>
<evidence type="ECO:0000256" key="10">
    <source>
        <dbReference type="ARBA" id="ARBA00022989"/>
    </source>
</evidence>
<dbReference type="Gene3D" id="3.30.450.20">
    <property type="entry name" value="PAS domain"/>
    <property type="match status" value="4"/>
</dbReference>
<keyword evidence="10" id="KW-1133">Transmembrane helix</keyword>
<feature type="domain" description="PAC" evidence="17">
    <location>
        <begin position="529"/>
        <end position="583"/>
    </location>
</feature>
<evidence type="ECO:0000256" key="12">
    <source>
        <dbReference type="ARBA" id="ARBA00023136"/>
    </source>
</evidence>
<feature type="domain" description="PAS" evidence="16">
    <location>
        <begin position="456"/>
        <end position="526"/>
    </location>
</feature>
<dbReference type="Pfam" id="PF08447">
    <property type="entry name" value="PAS_3"/>
    <property type="match status" value="2"/>
</dbReference>
<dbReference type="NCBIfam" id="TIGR00229">
    <property type="entry name" value="sensory_box"/>
    <property type="match status" value="3"/>
</dbReference>
<evidence type="ECO:0000256" key="11">
    <source>
        <dbReference type="ARBA" id="ARBA00023012"/>
    </source>
</evidence>
<dbReference type="SMART" id="SM00388">
    <property type="entry name" value="HisKA"/>
    <property type="match status" value="1"/>
</dbReference>
<dbReference type="InterPro" id="IPR036641">
    <property type="entry name" value="HPT_dom_sf"/>
</dbReference>
<dbReference type="FunFam" id="1.10.287.130:FF:000004">
    <property type="entry name" value="Ethylene receptor 1"/>
    <property type="match status" value="1"/>
</dbReference>
<dbReference type="GO" id="GO:0006355">
    <property type="term" value="P:regulation of DNA-templated transcription"/>
    <property type="evidence" value="ECO:0007669"/>
    <property type="project" value="InterPro"/>
</dbReference>
<gene>
    <name evidence="19" type="primary">arcB_5</name>
    <name evidence="18" type="synonym">rcsC_22</name>
    <name evidence="18" type="ORF">IFDJLNFL_2223</name>
    <name evidence="19" type="ORF">MTDSW087_03350</name>
</gene>
<dbReference type="InterPro" id="IPR036097">
    <property type="entry name" value="HisK_dim/P_sf"/>
</dbReference>
<evidence type="ECO:0000256" key="1">
    <source>
        <dbReference type="ARBA" id="ARBA00000085"/>
    </source>
</evidence>
<dbReference type="Gene3D" id="1.20.120.160">
    <property type="entry name" value="HPT domain"/>
    <property type="match status" value="1"/>
</dbReference>
<dbReference type="SMART" id="SM00065">
    <property type="entry name" value="GAF"/>
    <property type="match status" value="1"/>
</dbReference>
<dbReference type="InterPro" id="IPR001610">
    <property type="entry name" value="PAC"/>
</dbReference>
<feature type="domain" description="PAC" evidence="17">
    <location>
        <begin position="684"/>
        <end position="736"/>
    </location>
</feature>
<dbReference type="Gene3D" id="3.30.565.10">
    <property type="entry name" value="Histidine kinase-like ATPase, C-terminal domain"/>
    <property type="match status" value="1"/>
</dbReference>
<dbReference type="SUPFAM" id="SSF55785">
    <property type="entry name" value="PYP-like sensor domain (PAS domain)"/>
    <property type="match status" value="4"/>
</dbReference>
<dbReference type="Gene3D" id="2.10.70.100">
    <property type="match status" value="1"/>
</dbReference>
<dbReference type="SMART" id="SM00448">
    <property type="entry name" value="REC"/>
    <property type="match status" value="1"/>
</dbReference>
<feature type="domain" description="Response regulatory" evidence="15">
    <location>
        <begin position="1014"/>
        <end position="1131"/>
    </location>
</feature>
<evidence type="ECO:0000259" key="14">
    <source>
        <dbReference type="PROSITE" id="PS50109"/>
    </source>
</evidence>
<dbReference type="Proteomes" id="UP000401717">
    <property type="component" value="Unassembled WGS sequence"/>
</dbReference>
<dbReference type="SUPFAM" id="SSF52172">
    <property type="entry name" value="CheY-like"/>
    <property type="match status" value="1"/>
</dbReference>
<dbReference type="PROSITE" id="PS50110">
    <property type="entry name" value="RESPONSE_REGULATORY"/>
    <property type="match status" value="1"/>
</dbReference>
<dbReference type="Pfam" id="PF12860">
    <property type="entry name" value="PAS_7"/>
    <property type="match status" value="1"/>
</dbReference>
<dbReference type="SUPFAM" id="SSF55781">
    <property type="entry name" value="GAF domain-like"/>
    <property type="match status" value="1"/>
</dbReference>
<dbReference type="CDD" id="cd00082">
    <property type="entry name" value="HisKA"/>
    <property type="match status" value="1"/>
</dbReference>